<organism evidence="6 7">
    <name type="scientific">Trichoderma cornu-damae</name>
    <dbReference type="NCBI Taxonomy" id="654480"/>
    <lineage>
        <taxon>Eukaryota</taxon>
        <taxon>Fungi</taxon>
        <taxon>Dikarya</taxon>
        <taxon>Ascomycota</taxon>
        <taxon>Pezizomycotina</taxon>
        <taxon>Sordariomycetes</taxon>
        <taxon>Hypocreomycetidae</taxon>
        <taxon>Hypocreales</taxon>
        <taxon>Hypocreaceae</taxon>
        <taxon>Trichoderma</taxon>
    </lineage>
</organism>
<dbReference type="GO" id="GO:0006351">
    <property type="term" value="P:DNA-templated transcription"/>
    <property type="evidence" value="ECO:0007669"/>
    <property type="project" value="InterPro"/>
</dbReference>
<dbReference type="SMART" id="SM00066">
    <property type="entry name" value="GAL4"/>
    <property type="match status" value="1"/>
</dbReference>
<dbReference type="CDD" id="cd12148">
    <property type="entry name" value="fungal_TF_MHR"/>
    <property type="match status" value="1"/>
</dbReference>
<dbReference type="CDD" id="cd00067">
    <property type="entry name" value="GAL4"/>
    <property type="match status" value="1"/>
</dbReference>
<evidence type="ECO:0000256" key="1">
    <source>
        <dbReference type="ARBA" id="ARBA00004123"/>
    </source>
</evidence>
<proteinExistence type="predicted"/>
<dbReference type="PANTHER" id="PTHR31001">
    <property type="entry name" value="UNCHARACTERIZED TRANSCRIPTIONAL REGULATORY PROTEIN"/>
    <property type="match status" value="1"/>
</dbReference>
<dbReference type="PANTHER" id="PTHR31001:SF40">
    <property type="entry name" value="ZN(II)2CYS6 TRANSCRIPTION FACTOR (EUROFUNG)"/>
    <property type="match status" value="1"/>
</dbReference>
<evidence type="ECO:0000259" key="5">
    <source>
        <dbReference type="PROSITE" id="PS50048"/>
    </source>
</evidence>
<dbReference type="Pfam" id="PF00172">
    <property type="entry name" value="Zn_clus"/>
    <property type="match status" value="1"/>
</dbReference>
<dbReference type="GO" id="GO:0000981">
    <property type="term" value="F:DNA-binding transcription factor activity, RNA polymerase II-specific"/>
    <property type="evidence" value="ECO:0007669"/>
    <property type="project" value="InterPro"/>
</dbReference>
<dbReference type="Gene3D" id="4.10.240.10">
    <property type="entry name" value="Zn(2)-C6 fungal-type DNA-binding domain"/>
    <property type="match status" value="1"/>
</dbReference>
<feature type="domain" description="Zn(2)-C6 fungal-type" evidence="5">
    <location>
        <begin position="24"/>
        <end position="56"/>
    </location>
</feature>
<reference evidence="6" key="1">
    <citation type="submission" date="2021-08" db="EMBL/GenBank/DDBJ databases">
        <title>Chromosome-Level Trichoderma cornu-damae using Hi-C Data.</title>
        <authorList>
            <person name="Kim C.S."/>
        </authorList>
    </citation>
    <scope>NUCLEOTIDE SEQUENCE</scope>
    <source>
        <strain evidence="6">KA19-0412C</strain>
    </source>
</reference>
<dbReference type="InterPro" id="IPR036864">
    <property type="entry name" value="Zn2-C6_fun-type_DNA-bd_sf"/>
</dbReference>
<dbReference type="GO" id="GO:0008270">
    <property type="term" value="F:zinc ion binding"/>
    <property type="evidence" value="ECO:0007669"/>
    <property type="project" value="InterPro"/>
</dbReference>
<dbReference type="EMBL" id="JAIWOZ010000002">
    <property type="protein sequence ID" value="KAH6608349.1"/>
    <property type="molecule type" value="Genomic_DNA"/>
</dbReference>
<dbReference type="Proteomes" id="UP000827724">
    <property type="component" value="Unassembled WGS sequence"/>
</dbReference>
<keyword evidence="3" id="KW-0539">Nucleus</keyword>
<evidence type="ECO:0000256" key="2">
    <source>
        <dbReference type="ARBA" id="ARBA00022723"/>
    </source>
</evidence>
<feature type="region of interest" description="Disordered" evidence="4">
    <location>
        <begin position="1"/>
        <end position="24"/>
    </location>
</feature>
<keyword evidence="7" id="KW-1185">Reference proteome</keyword>
<dbReference type="InterPro" id="IPR050613">
    <property type="entry name" value="Sec_Metabolite_Reg"/>
</dbReference>
<sequence>MNSTTANFPISSEVPRRRNGRPQSCENCRRRKVACDHRLPICSRCIRKGVPQSCRYLIQGQLVTLGSPSVTTRSQSAGVFGSRQQGEPATPKVPTLSPATLEDLASPCDENVGYLGATSFPEFYRETWKHLDHAACREPTVDGLAGNNESGMSATKMAPDAAAFEAAVSVLRTIPTKDAADYMHRRNINPNYAWCRLALDRLHSSLWAELGNFLEGDRNNEAMSQLALLLFHNSSKPLREDFADPEQWFGAFTGVNFRWEGLGLLFTFWTFGTLSLSENSTAEQRKWLGNHNRRNLMQMYKTSATKCVDLCRRGSCNNTMMVYLLHTHSLTESLITGDTGAEFWRQHADAVAMVTFLGLHTSQPSNPLPEDSLSVQIKRRVFCAVFNIDMVVSTLTGRPPLLSSRFCSTPLPLDVDDASLMDDKIKSHRVDEDGWSTEGSNLPIALLRACELRKRELDAMSHFPPALQFKKEDFYDHMVNPSALYMRLLVRLEHLGNLFFIERLSYKGNGLYSSQMLEISLEMISLTLAFWTQQNRLEGLQGDYEWLVMLHAAPAGGILCMELLKTSCGAQAATTAKITKSMIIKQLSLLISFLEWIGPTTPSAHLCNSIKSVVERVIEQALNPAPRPSTQQEFDMTWDTSLPEDMSDFNFELLDTFDWLRLPPNTI</sequence>
<evidence type="ECO:0000256" key="3">
    <source>
        <dbReference type="ARBA" id="ARBA00023242"/>
    </source>
</evidence>
<name>A0A9P8TYG1_9HYPO</name>
<accession>A0A9P8TYG1</accession>
<dbReference type="InterPro" id="IPR001138">
    <property type="entry name" value="Zn2Cys6_DnaBD"/>
</dbReference>
<evidence type="ECO:0000256" key="4">
    <source>
        <dbReference type="SAM" id="MobiDB-lite"/>
    </source>
</evidence>
<dbReference type="GO" id="GO:0005634">
    <property type="term" value="C:nucleus"/>
    <property type="evidence" value="ECO:0007669"/>
    <property type="project" value="UniProtKB-SubCell"/>
</dbReference>
<comment type="caution">
    <text evidence="6">The sequence shown here is derived from an EMBL/GenBank/DDBJ whole genome shotgun (WGS) entry which is preliminary data.</text>
</comment>
<dbReference type="SUPFAM" id="SSF57701">
    <property type="entry name" value="Zn2/Cys6 DNA-binding domain"/>
    <property type="match status" value="1"/>
</dbReference>
<dbReference type="SMART" id="SM00906">
    <property type="entry name" value="Fungal_trans"/>
    <property type="match status" value="1"/>
</dbReference>
<evidence type="ECO:0000313" key="7">
    <source>
        <dbReference type="Proteomes" id="UP000827724"/>
    </source>
</evidence>
<protein>
    <recommendedName>
        <fullName evidence="5">Zn(2)-C6 fungal-type domain-containing protein</fullName>
    </recommendedName>
</protein>
<dbReference type="InterPro" id="IPR007219">
    <property type="entry name" value="XnlR_reg_dom"/>
</dbReference>
<dbReference type="Pfam" id="PF04082">
    <property type="entry name" value="Fungal_trans"/>
    <property type="match status" value="1"/>
</dbReference>
<dbReference type="GO" id="GO:0003677">
    <property type="term" value="F:DNA binding"/>
    <property type="evidence" value="ECO:0007669"/>
    <property type="project" value="InterPro"/>
</dbReference>
<dbReference type="AlphaFoldDB" id="A0A9P8TYG1"/>
<comment type="subcellular location">
    <subcellularLocation>
        <location evidence="1">Nucleus</location>
    </subcellularLocation>
</comment>
<dbReference type="OrthoDB" id="6612291at2759"/>
<dbReference type="PROSITE" id="PS00463">
    <property type="entry name" value="ZN2_CY6_FUNGAL_1"/>
    <property type="match status" value="1"/>
</dbReference>
<dbReference type="PROSITE" id="PS50048">
    <property type="entry name" value="ZN2_CY6_FUNGAL_2"/>
    <property type="match status" value="1"/>
</dbReference>
<gene>
    <name evidence="6" type="ORF">Trco_001695</name>
</gene>
<feature type="compositionally biased region" description="Polar residues" evidence="4">
    <location>
        <begin position="1"/>
        <end position="10"/>
    </location>
</feature>
<evidence type="ECO:0000313" key="6">
    <source>
        <dbReference type="EMBL" id="KAH6608349.1"/>
    </source>
</evidence>
<keyword evidence="2" id="KW-0479">Metal-binding</keyword>